<name>A0A8H2PJ48_MYCMU</name>
<keyword evidence="3" id="KW-1185">Reference proteome</keyword>
<dbReference type="EMBL" id="CP062008">
    <property type="protein sequence ID" value="QPG68918.1"/>
    <property type="molecule type" value="Genomic_DNA"/>
</dbReference>
<reference evidence="1 3" key="2">
    <citation type="journal article" date="2019" name="BMC Evol. Biol.">
        <title>Comparative genomics of Mycobacterium mucogenicum and Mycobacterium neoaurum clade members emphasizing tRNA and non-coding RNA.</title>
        <authorList>
            <person name="Behra P.R.K."/>
            <person name="Pettersson B.M.F."/>
            <person name="Das S."/>
            <person name="Dasgupta S."/>
            <person name="Kirsebom L.A."/>
        </authorList>
    </citation>
    <scope>NUCLEOTIDE SEQUENCE [LARGE SCALE GENOMIC DNA]</scope>
    <source>
        <strain evidence="1 3">DSM 44124</strain>
    </source>
</reference>
<evidence type="ECO:0000313" key="3">
    <source>
        <dbReference type="Proteomes" id="UP000309231"/>
    </source>
</evidence>
<dbReference type="EMBL" id="POTL01000001">
    <property type="protein sequence ID" value="TLH55443.1"/>
    <property type="molecule type" value="Genomic_DNA"/>
</dbReference>
<accession>A0A8H2PJ48</accession>
<evidence type="ECO:0000313" key="2">
    <source>
        <dbReference type="EMBL" id="TLH55443.1"/>
    </source>
</evidence>
<gene>
    <name evidence="1" type="ORF">C1S78_026460</name>
    <name evidence="2" type="ORF">C1S78_26420</name>
</gene>
<sequence length="89" mass="9514">MSAPTLTDLRNQAVELTGTEDVFVDVRINKYGVHIAVWDGQWTRGESNDGFAMSGPDAVNVVACASDPEMADAISRVSGYLRAIKAGRA</sequence>
<reference evidence="1 3" key="3">
    <citation type="journal article" date="2019" name="Sci. Rep.">
        <title>Insight into the biology of Mycobacterium mucogenicum and Mycobacterium neoaurum clade members.</title>
        <authorList>
            <person name="Behra P.R.K."/>
            <person name="Pettersson B.M.F."/>
            <person name="Ramesh M."/>
            <person name="Dasgupta S."/>
            <person name="Kirsebom L.A."/>
        </authorList>
    </citation>
    <scope>NUCLEOTIDE SEQUENCE [LARGE SCALE GENOMIC DNA]</scope>
    <source>
        <strain evidence="1 3">DSM 44124</strain>
    </source>
</reference>
<proteinExistence type="predicted"/>
<reference evidence="2" key="1">
    <citation type="submission" date="2018-01" db="EMBL/GenBank/DDBJ databases">
        <title>Comparative genomics of Mycobacterium mucogenicum and Mycobacterium neoaurum clade members emphasizing tRNA and non-coding RNA.</title>
        <authorList>
            <person name="Behra P.R.K."/>
            <person name="Pettersson B.M.F."/>
            <person name="Das S."/>
            <person name="Dasgupta S."/>
            <person name="Kirsebom L.A."/>
        </authorList>
    </citation>
    <scope>NUCLEOTIDE SEQUENCE</scope>
    <source>
        <strain evidence="2">DSM 44124</strain>
    </source>
</reference>
<evidence type="ECO:0000313" key="1">
    <source>
        <dbReference type="EMBL" id="QPG68918.1"/>
    </source>
</evidence>
<dbReference type="RefSeq" id="WP_053855239.1">
    <property type="nucleotide sequence ID" value="NZ_ANBS01000038.1"/>
</dbReference>
<dbReference type="Proteomes" id="UP000309231">
    <property type="component" value="Chromosome"/>
</dbReference>
<organism evidence="2">
    <name type="scientific">Mycolicibacterium mucogenicum DSM 44124</name>
    <dbReference type="NCBI Taxonomy" id="1226753"/>
    <lineage>
        <taxon>Bacteria</taxon>
        <taxon>Bacillati</taxon>
        <taxon>Actinomycetota</taxon>
        <taxon>Actinomycetes</taxon>
        <taxon>Mycobacteriales</taxon>
        <taxon>Mycobacteriaceae</taxon>
        <taxon>Mycolicibacterium</taxon>
    </lineage>
</organism>
<protein>
    <submittedName>
        <fullName evidence="2">Uncharacterized protein</fullName>
    </submittedName>
</protein>
<dbReference type="GeneID" id="76728504"/>
<dbReference type="AlphaFoldDB" id="A0A8H2PJ48"/>
<dbReference type="KEGG" id="mmuc:C1S78_026460"/>